<feature type="compositionally biased region" description="Low complexity" evidence="6">
    <location>
        <begin position="137"/>
        <end position="154"/>
    </location>
</feature>
<evidence type="ECO:0000313" key="9">
    <source>
        <dbReference type="Proteomes" id="UP000655225"/>
    </source>
</evidence>
<feature type="compositionally biased region" description="Polar residues" evidence="6">
    <location>
        <begin position="331"/>
        <end position="344"/>
    </location>
</feature>
<dbReference type="InterPro" id="IPR029063">
    <property type="entry name" value="SAM-dependent_MTases_sf"/>
</dbReference>
<evidence type="ECO:0000256" key="6">
    <source>
        <dbReference type="SAM" id="MobiDB-lite"/>
    </source>
</evidence>
<dbReference type="PANTHER" id="PTHR10108">
    <property type="entry name" value="SAM-DEPENDENT METHYLTRANSFERASE"/>
    <property type="match status" value="1"/>
</dbReference>
<comment type="caution">
    <text evidence="8">The sequence shown here is derived from an EMBL/GenBank/DDBJ whole genome shotgun (WGS) entry which is preliminary data.</text>
</comment>
<dbReference type="GO" id="GO:0016020">
    <property type="term" value="C:membrane"/>
    <property type="evidence" value="ECO:0007669"/>
    <property type="project" value="UniProtKB-SubCell"/>
</dbReference>
<proteinExistence type="inferred from homology"/>
<dbReference type="OMA" id="WKRVINN"/>
<dbReference type="SUPFAM" id="SSF53335">
    <property type="entry name" value="S-adenosyl-L-methionine-dependent methyltransferases"/>
    <property type="match status" value="2"/>
</dbReference>
<dbReference type="Proteomes" id="UP000655225">
    <property type="component" value="Unassembled WGS sequence"/>
</dbReference>
<reference evidence="8 9" key="1">
    <citation type="submission" date="2020-04" db="EMBL/GenBank/DDBJ databases">
        <title>Plant Genome Project.</title>
        <authorList>
            <person name="Zhang R.-G."/>
        </authorList>
    </citation>
    <scope>NUCLEOTIDE SEQUENCE [LARGE SCALE GENOMIC DNA]</scope>
    <source>
        <strain evidence="8">YNK0</strain>
        <tissue evidence="8">Leaf</tissue>
    </source>
</reference>
<dbReference type="InterPro" id="IPR004159">
    <property type="entry name" value="Put_SAM_MeTrfase"/>
</dbReference>
<keyword evidence="4" id="KW-0735">Signal-anchor</keyword>
<accession>A0A834ZQE7</accession>
<dbReference type="FunFam" id="3.40.50.150:FF:000148">
    <property type="entry name" value="Probable methyltransferase PMT25"/>
    <property type="match status" value="1"/>
</dbReference>
<dbReference type="Pfam" id="PF03141">
    <property type="entry name" value="Methyltransf_29"/>
    <property type="match status" value="2"/>
</dbReference>
<evidence type="ECO:0000256" key="5">
    <source>
        <dbReference type="ARBA" id="ARBA00037847"/>
    </source>
</evidence>
<evidence type="ECO:0000256" key="1">
    <source>
        <dbReference type="ARBA" id="ARBA00004606"/>
    </source>
</evidence>
<name>A0A834ZQE7_TETSI</name>
<dbReference type="GO" id="GO:0008168">
    <property type="term" value="F:methyltransferase activity"/>
    <property type="evidence" value="ECO:0007669"/>
    <property type="project" value="UniProtKB-KW"/>
</dbReference>
<feature type="compositionally biased region" description="Basic and acidic residues" evidence="6">
    <location>
        <begin position="345"/>
        <end position="354"/>
    </location>
</feature>
<protein>
    <submittedName>
        <fullName evidence="8">Uncharacterized protein</fullName>
    </submittedName>
</protein>
<feature type="compositionally biased region" description="Polar residues" evidence="6">
    <location>
        <begin position="206"/>
        <end position="218"/>
    </location>
</feature>
<keyword evidence="9" id="KW-1185">Reference proteome</keyword>
<feature type="compositionally biased region" description="Polar residues" evidence="6">
    <location>
        <begin position="309"/>
        <end position="320"/>
    </location>
</feature>
<dbReference type="AlphaFoldDB" id="A0A834ZQE7"/>
<dbReference type="CDD" id="cd02440">
    <property type="entry name" value="AdoMet_MTases"/>
    <property type="match status" value="1"/>
</dbReference>
<feature type="region of interest" description="Disordered" evidence="6">
    <location>
        <begin position="44"/>
        <end position="358"/>
    </location>
</feature>
<feature type="transmembrane region" description="Helical" evidence="7">
    <location>
        <begin position="21"/>
        <end position="39"/>
    </location>
</feature>
<keyword evidence="7" id="KW-0472">Membrane</keyword>
<keyword evidence="3" id="KW-0808">Transferase</keyword>
<evidence type="ECO:0000256" key="4">
    <source>
        <dbReference type="ARBA" id="ARBA00022968"/>
    </source>
</evidence>
<feature type="compositionally biased region" description="Basic and acidic residues" evidence="6">
    <location>
        <begin position="188"/>
        <end position="205"/>
    </location>
</feature>
<evidence type="ECO:0000313" key="8">
    <source>
        <dbReference type="EMBL" id="KAF8406492.1"/>
    </source>
</evidence>
<evidence type="ECO:0000256" key="3">
    <source>
        <dbReference type="ARBA" id="ARBA00022603"/>
    </source>
</evidence>
<feature type="compositionally biased region" description="Low complexity" evidence="6">
    <location>
        <begin position="259"/>
        <end position="301"/>
    </location>
</feature>
<dbReference type="GO" id="GO:0005768">
    <property type="term" value="C:endosome"/>
    <property type="evidence" value="ECO:0007669"/>
    <property type="project" value="TreeGrafter"/>
</dbReference>
<keyword evidence="7" id="KW-0812">Transmembrane</keyword>
<comment type="similarity">
    <text evidence="2">Belongs to the methyltransferase superfamily.</text>
</comment>
<dbReference type="GO" id="GO:0032259">
    <property type="term" value="P:methylation"/>
    <property type="evidence" value="ECO:0007669"/>
    <property type="project" value="UniProtKB-KW"/>
</dbReference>
<dbReference type="GO" id="GO:0005802">
    <property type="term" value="C:trans-Golgi network"/>
    <property type="evidence" value="ECO:0007669"/>
    <property type="project" value="TreeGrafter"/>
</dbReference>
<dbReference type="Gene3D" id="3.40.50.150">
    <property type="entry name" value="Vaccinia Virus protein VP39"/>
    <property type="match status" value="1"/>
</dbReference>
<dbReference type="PANTHER" id="PTHR10108:SF1077">
    <property type="entry name" value="METHYLTRANSFERASE PMT27-RELATED"/>
    <property type="match status" value="1"/>
</dbReference>
<dbReference type="OrthoDB" id="2013972at2759"/>
<keyword evidence="3" id="KW-0489">Methyltransferase</keyword>
<dbReference type="EMBL" id="JABCRI010000005">
    <property type="protein sequence ID" value="KAF8406492.1"/>
    <property type="molecule type" value="Genomic_DNA"/>
</dbReference>
<keyword evidence="7" id="KW-1133">Transmembrane helix</keyword>
<sequence>MALGKTRTSKRSSSSSSYMSTISTVVFIALCILGLWMLTSNSIIPPQTTRTTNAFTSSTTNSRRDPPAFDDTPGDLPDDAIKGDSDVEATKLDEPRRPVETIREDVKSQEEPQQEQSSVVAIEENPSDLRGNESVEEQQQQQQQQKEQETQVSEETTEKQQISTMKSVETEETQLRDEESNGNQEAVEDNRIQEQNHDIEVESRENSQQSQLQISNEDQQQQRQQQPEIQEVTRDETQQQDESQQPQKTTEEETTPVLENQENQQESNGSNQETQQESNGSNQETQQESNSSNQEIQQETTTTEEKPSDSNSGDSFTVGDQSGIPKESNESNKAWSTQADQSSNQKERRKEGSDSNKGNIYGYSWELCNVTAGPDYIPCLDNEKALKHLHTTGHYEHRERHCPEEGPTCLVPPPEGYKRSIEWPKSRDKIWYHNIPHTKLAEVKGHQNWVKVTGEFLTFPGGGTQFIHGALHYIDFIQKVKGEDVFSEQRQISFDLFCNIGSSNRYLDVNVACSWIESNSREILFSAFLSEGTRDSWLGNALESLQLGNHLGKSPTIGNPSGEENKSLHPSPGVRIFFAIFILGAWSVGSLERNHKSVPNIAWGKRTRVVLDVGCGVASFGGYLFERDVLTMSFAPKDEHEAQVQFALERGIPAISAVMGSQRLPFPSRVFDLVHCARCRVPWHAEGGALLLELNRVLRPGGYFVWSATPVYQKLKEDVEIWKAMSSLTVSMCWDLFTIKKDKLNSIGAAIYRKPISNECYDQRKQNRPPMCKDDDDPNAAWYVPLQSCMHRVPVDGGERGSQWPEDWPRRVQTPPDWLNSSQMGIYGKPAPDDFAADYEHWKRVVNKLYLSGLGISWSNVRNVMDMRAVYGGFAAAMKDLKVWVLNVVNVDSPDTLPIIYERGLFGIYHDWCESFSTYPRTYDLLHADHLFSRLKKRCKIEPVMAEIDRIVRPGGKLIVRDESSIVGEVENILKSLHWEALMKKISTPFVASPMRVGDVISGKNRKLCLGVEPLPHPSSRNCTCSSSSDQSGQADMFSLVSCKLEKCTFDYCLPKARTGTDKITENVWWTPCYKCGGLQLEFNDY</sequence>
<feature type="compositionally biased region" description="Low complexity" evidence="6">
    <location>
        <begin position="48"/>
        <end position="61"/>
    </location>
</feature>
<gene>
    <name evidence="8" type="ORF">HHK36_008581</name>
</gene>
<feature type="compositionally biased region" description="Basic and acidic residues" evidence="6">
    <location>
        <begin position="79"/>
        <end position="110"/>
    </location>
</feature>
<evidence type="ECO:0000256" key="7">
    <source>
        <dbReference type="SAM" id="Phobius"/>
    </source>
</evidence>
<comment type="subcellular location">
    <subcellularLocation>
        <location evidence="5">Endomembrane system</location>
        <topology evidence="5">Single-pass membrane protein</topology>
    </subcellularLocation>
    <subcellularLocation>
        <location evidence="1">Membrane</location>
        <topology evidence="1">Single-pass type II membrane protein</topology>
    </subcellularLocation>
</comment>
<evidence type="ECO:0000256" key="2">
    <source>
        <dbReference type="ARBA" id="ARBA00008361"/>
    </source>
</evidence>
<organism evidence="8 9">
    <name type="scientific">Tetracentron sinense</name>
    <name type="common">Spur-leaf</name>
    <dbReference type="NCBI Taxonomy" id="13715"/>
    <lineage>
        <taxon>Eukaryota</taxon>
        <taxon>Viridiplantae</taxon>
        <taxon>Streptophyta</taxon>
        <taxon>Embryophyta</taxon>
        <taxon>Tracheophyta</taxon>
        <taxon>Spermatophyta</taxon>
        <taxon>Magnoliopsida</taxon>
        <taxon>Trochodendrales</taxon>
        <taxon>Trochodendraceae</taxon>
        <taxon>Tetracentron</taxon>
    </lineage>
</organism>